<accession>A0ABP4NLI2</accession>
<protein>
    <submittedName>
        <fullName evidence="2">Uncharacterized protein</fullName>
    </submittedName>
</protein>
<keyword evidence="1" id="KW-0472">Membrane</keyword>
<keyword evidence="1" id="KW-1133">Transmembrane helix</keyword>
<evidence type="ECO:0000313" key="3">
    <source>
        <dbReference type="Proteomes" id="UP001501470"/>
    </source>
</evidence>
<feature type="transmembrane region" description="Helical" evidence="1">
    <location>
        <begin position="20"/>
        <end position="41"/>
    </location>
</feature>
<keyword evidence="3" id="KW-1185">Reference proteome</keyword>
<organism evidence="2 3">
    <name type="scientific">Dactylosporangium maewongense</name>
    <dbReference type="NCBI Taxonomy" id="634393"/>
    <lineage>
        <taxon>Bacteria</taxon>
        <taxon>Bacillati</taxon>
        <taxon>Actinomycetota</taxon>
        <taxon>Actinomycetes</taxon>
        <taxon>Micromonosporales</taxon>
        <taxon>Micromonosporaceae</taxon>
        <taxon>Dactylosporangium</taxon>
    </lineage>
</organism>
<name>A0ABP4NLI2_9ACTN</name>
<evidence type="ECO:0000313" key="2">
    <source>
        <dbReference type="EMBL" id="GAA1563760.1"/>
    </source>
</evidence>
<sequence length="81" mass="8906">MKLGLLMTADLATAPVPGLLLLFAVLIGALGGAVVLSIALYKDQRAKLPKWSLQRNAWLQRFYCRRCAVQFVPRTVAAPRP</sequence>
<dbReference type="EMBL" id="BAAAQD010000033">
    <property type="protein sequence ID" value="GAA1563760.1"/>
    <property type="molecule type" value="Genomic_DNA"/>
</dbReference>
<evidence type="ECO:0000256" key="1">
    <source>
        <dbReference type="SAM" id="Phobius"/>
    </source>
</evidence>
<proteinExistence type="predicted"/>
<reference evidence="3" key="1">
    <citation type="journal article" date="2019" name="Int. J. Syst. Evol. Microbiol.">
        <title>The Global Catalogue of Microorganisms (GCM) 10K type strain sequencing project: providing services to taxonomists for standard genome sequencing and annotation.</title>
        <authorList>
            <consortium name="The Broad Institute Genomics Platform"/>
            <consortium name="The Broad Institute Genome Sequencing Center for Infectious Disease"/>
            <person name="Wu L."/>
            <person name="Ma J."/>
        </authorList>
    </citation>
    <scope>NUCLEOTIDE SEQUENCE [LARGE SCALE GENOMIC DNA]</scope>
    <source>
        <strain evidence="3">JCM 15933</strain>
    </source>
</reference>
<gene>
    <name evidence="2" type="ORF">GCM10009827_101710</name>
</gene>
<comment type="caution">
    <text evidence="2">The sequence shown here is derived from an EMBL/GenBank/DDBJ whole genome shotgun (WGS) entry which is preliminary data.</text>
</comment>
<dbReference type="Proteomes" id="UP001501470">
    <property type="component" value="Unassembled WGS sequence"/>
</dbReference>
<keyword evidence="1" id="KW-0812">Transmembrane</keyword>